<reference evidence="2 3" key="1">
    <citation type="journal article" date="2008" name="Nature">
        <title>The Trichoplax genome and the nature of placozoans.</title>
        <authorList>
            <person name="Srivastava M."/>
            <person name="Begovic E."/>
            <person name="Chapman J."/>
            <person name="Putnam N.H."/>
            <person name="Hellsten U."/>
            <person name="Kawashima T."/>
            <person name="Kuo A."/>
            <person name="Mitros T."/>
            <person name="Salamov A."/>
            <person name="Carpenter M.L."/>
            <person name="Signorovitch A.Y."/>
            <person name="Moreno M.A."/>
            <person name="Kamm K."/>
            <person name="Grimwood J."/>
            <person name="Schmutz J."/>
            <person name="Shapiro H."/>
            <person name="Grigoriev I.V."/>
            <person name="Buss L.W."/>
            <person name="Schierwater B."/>
            <person name="Dellaporta S.L."/>
            <person name="Rokhsar D.S."/>
        </authorList>
    </citation>
    <scope>NUCLEOTIDE SEQUENCE [LARGE SCALE GENOMIC DNA]</scope>
    <source>
        <strain evidence="2 3">Grell-BS-1999</strain>
    </source>
</reference>
<dbReference type="PhylomeDB" id="B3RSC6"/>
<organism evidence="2 3">
    <name type="scientific">Trichoplax adhaerens</name>
    <name type="common">Trichoplax reptans</name>
    <dbReference type="NCBI Taxonomy" id="10228"/>
    <lineage>
        <taxon>Eukaryota</taxon>
        <taxon>Metazoa</taxon>
        <taxon>Placozoa</taxon>
        <taxon>Uniplacotomia</taxon>
        <taxon>Trichoplacea</taxon>
        <taxon>Trichoplacidae</taxon>
        <taxon>Trichoplax</taxon>
    </lineage>
</organism>
<dbReference type="Proteomes" id="UP000009022">
    <property type="component" value="Unassembled WGS sequence"/>
</dbReference>
<dbReference type="GeneID" id="6752242"/>
<dbReference type="PANTHER" id="PTHR23276:SF2">
    <property type="entry name" value="PROTEIN PRRC1"/>
    <property type="match status" value="1"/>
</dbReference>
<dbReference type="OMA" id="HTEWHRT"/>
<keyword evidence="3" id="KW-1185">Reference proteome</keyword>
<gene>
    <name evidence="2" type="ORF">TRIADDRAFT_54551</name>
</gene>
<evidence type="ECO:0000313" key="3">
    <source>
        <dbReference type="Proteomes" id="UP000009022"/>
    </source>
</evidence>
<dbReference type="InterPro" id="IPR026534">
    <property type="entry name" value="PRRC1"/>
</dbReference>
<dbReference type="InterPro" id="IPR029001">
    <property type="entry name" value="ITPase-like_fam"/>
</dbReference>
<dbReference type="EMBL" id="DS985243">
    <property type="protein sequence ID" value="EDV26491.1"/>
    <property type="molecule type" value="Genomic_DNA"/>
</dbReference>
<feature type="region of interest" description="Disordered" evidence="1">
    <location>
        <begin position="1"/>
        <end position="23"/>
    </location>
</feature>
<protein>
    <submittedName>
        <fullName evidence="2">Uncharacterized protein</fullName>
    </submittedName>
</protein>
<dbReference type="eggNOG" id="ENOG502QUZV">
    <property type="taxonomic scope" value="Eukaryota"/>
</dbReference>
<dbReference type="SUPFAM" id="SSF52972">
    <property type="entry name" value="ITPase-like"/>
    <property type="match status" value="1"/>
</dbReference>
<dbReference type="AlphaFoldDB" id="B3RSC6"/>
<dbReference type="CTD" id="6752242"/>
<sequence>MAEAQDAFNTPQKEMPHNNATPVDEAAQIRNRNLISGNAVSNQPETMDEQDNSKEPLADSQVATNENNKGVWNWISTAVESSIGLNASSLVKTAKENLSNVKGSAVEGAQAIGRNVVETTKKSVDMMMSTLDPGLSANQNVDNLPVEVIVSARKGYVVQAVHDSFKEVFYYATVSYQPLETVLNMAPQPVGFSAGLKAAKQMIARTKDVNNNRPDIVYVGVSIFIAEVVPGSWFEITCVALEDIAHDICLETFSQASRIPTEYVLKAQEQTPDDYPLRWSGLAVTCGHLIRADRDIDGDWHEEIFGLSLHEIVAIATSVLAGEYRKALENLIASARETAEAIIETQINLKGSDSVIESLIETEGNI</sequence>
<dbReference type="OrthoDB" id="4968544at2759"/>
<dbReference type="RefSeq" id="XP_002110487.1">
    <property type="nucleotide sequence ID" value="XM_002110451.1"/>
</dbReference>
<dbReference type="KEGG" id="tad:TRIADDRAFT_54551"/>
<dbReference type="Gene3D" id="3.90.950.10">
    <property type="match status" value="1"/>
</dbReference>
<name>B3RSC6_TRIAD</name>
<proteinExistence type="predicted"/>
<dbReference type="HOGENOM" id="CLU_757229_0_0_1"/>
<dbReference type="FunFam" id="3.90.950.10:FF:000017">
    <property type="entry name" value="Protein PRRC1-B"/>
    <property type="match status" value="1"/>
</dbReference>
<evidence type="ECO:0000256" key="1">
    <source>
        <dbReference type="SAM" id="MobiDB-lite"/>
    </source>
</evidence>
<dbReference type="GO" id="GO:0034237">
    <property type="term" value="F:protein kinase A regulatory subunit binding"/>
    <property type="evidence" value="ECO:0000318"/>
    <property type="project" value="GO_Central"/>
</dbReference>
<dbReference type="PANTHER" id="PTHR23276">
    <property type="entry name" value="PROTEIN PRRC1"/>
    <property type="match status" value="1"/>
</dbReference>
<feature type="region of interest" description="Disordered" evidence="1">
    <location>
        <begin position="37"/>
        <end position="65"/>
    </location>
</feature>
<dbReference type="InParanoid" id="B3RSC6"/>
<dbReference type="GO" id="GO:0005737">
    <property type="term" value="C:cytoplasm"/>
    <property type="evidence" value="ECO:0000318"/>
    <property type="project" value="GO_Central"/>
</dbReference>
<accession>B3RSC6</accession>
<evidence type="ECO:0000313" key="2">
    <source>
        <dbReference type="EMBL" id="EDV26491.1"/>
    </source>
</evidence>
<dbReference type="GO" id="GO:0010669">
    <property type="term" value="P:epithelial structure maintenance"/>
    <property type="evidence" value="ECO:0000318"/>
    <property type="project" value="GO_Central"/>
</dbReference>